<dbReference type="SUPFAM" id="SSF51197">
    <property type="entry name" value="Clavaminate synthase-like"/>
    <property type="match status" value="1"/>
</dbReference>
<keyword evidence="4" id="KW-0223">Dioxygenase</keyword>
<dbReference type="EMBL" id="JAEPRA010000006">
    <property type="protein sequence ID" value="KAG2184270.1"/>
    <property type="molecule type" value="Genomic_DNA"/>
</dbReference>
<dbReference type="PANTHER" id="PTHR43779">
    <property type="entry name" value="DIOXYGENASE RV0097-RELATED"/>
    <property type="match status" value="1"/>
</dbReference>
<keyword evidence="10" id="KW-1185">Reference proteome</keyword>
<dbReference type="Gene3D" id="3.60.130.10">
    <property type="entry name" value="Clavaminate synthase-like"/>
    <property type="match status" value="1"/>
</dbReference>
<dbReference type="OrthoDB" id="93019at2759"/>
<dbReference type="GO" id="GO:0046872">
    <property type="term" value="F:metal ion binding"/>
    <property type="evidence" value="ECO:0007669"/>
    <property type="project" value="UniProtKB-KW"/>
</dbReference>
<dbReference type="Proteomes" id="UP000612746">
    <property type="component" value="Unassembled WGS sequence"/>
</dbReference>
<gene>
    <name evidence="9" type="ORF">INT44_009285</name>
</gene>
<comment type="similarity">
    <text evidence="2">Belongs to the TfdA dioxygenase family.</text>
</comment>
<keyword evidence="5" id="KW-0560">Oxidoreductase</keyword>
<evidence type="ECO:0000256" key="2">
    <source>
        <dbReference type="ARBA" id="ARBA00005896"/>
    </source>
</evidence>
<organism evidence="9 10">
    <name type="scientific">Umbelopsis vinacea</name>
    <dbReference type="NCBI Taxonomy" id="44442"/>
    <lineage>
        <taxon>Eukaryota</taxon>
        <taxon>Fungi</taxon>
        <taxon>Fungi incertae sedis</taxon>
        <taxon>Mucoromycota</taxon>
        <taxon>Mucoromycotina</taxon>
        <taxon>Umbelopsidomycetes</taxon>
        <taxon>Umbelopsidales</taxon>
        <taxon>Umbelopsidaceae</taxon>
        <taxon>Umbelopsis</taxon>
    </lineage>
</organism>
<name>A0A8H7Q2E2_9FUNG</name>
<comment type="caution">
    <text evidence="9">The sequence shown here is derived from an EMBL/GenBank/DDBJ whole genome shotgun (WGS) entry which is preliminary data.</text>
</comment>
<evidence type="ECO:0000313" key="10">
    <source>
        <dbReference type="Proteomes" id="UP000612746"/>
    </source>
</evidence>
<keyword evidence="3" id="KW-0479">Metal-binding</keyword>
<evidence type="ECO:0000259" key="8">
    <source>
        <dbReference type="Pfam" id="PF02668"/>
    </source>
</evidence>
<protein>
    <recommendedName>
        <fullName evidence="8">TauD/TfdA-like domain-containing protein</fullName>
    </recommendedName>
</protein>
<dbReference type="PANTHER" id="PTHR43779:SF2">
    <property type="entry name" value="ALPHA-KETOGLUTARATE-DEPENDENT XANTHINE DIOXYGENASE XAN1"/>
    <property type="match status" value="1"/>
</dbReference>
<reference evidence="9" key="1">
    <citation type="submission" date="2020-12" db="EMBL/GenBank/DDBJ databases">
        <title>Metabolic potential, ecology and presence of endohyphal bacteria is reflected in genomic diversity of Mucoromycotina.</title>
        <authorList>
            <person name="Muszewska A."/>
            <person name="Okrasinska A."/>
            <person name="Steczkiewicz K."/>
            <person name="Drgas O."/>
            <person name="Orlowska M."/>
            <person name="Perlinska-Lenart U."/>
            <person name="Aleksandrzak-Piekarczyk T."/>
            <person name="Szatraj K."/>
            <person name="Zielenkiewicz U."/>
            <person name="Pilsyk S."/>
            <person name="Malc E."/>
            <person name="Mieczkowski P."/>
            <person name="Kruszewska J.S."/>
            <person name="Biernat P."/>
            <person name="Pawlowska J."/>
        </authorList>
    </citation>
    <scope>NUCLEOTIDE SEQUENCE</scope>
    <source>
        <strain evidence="9">WA0000051536</strain>
    </source>
</reference>
<evidence type="ECO:0000256" key="1">
    <source>
        <dbReference type="ARBA" id="ARBA00001954"/>
    </source>
</evidence>
<evidence type="ECO:0000256" key="4">
    <source>
        <dbReference type="ARBA" id="ARBA00022964"/>
    </source>
</evidence>
<comment type="cofactor">
    <cofactor evidence="1">
        <name>Fe(2+)</name>
        <dbReference type="ChEBI" id="CHEBI:29033"/>
    </cofactor>
</comment>
<evidence type="ECO:0000256" key="5">
    <source>
        <dbReference type="ARBA" id="ARBA00023002"/>
    </source>
</evidence>
<dbReference type="InterPro" id="IPR042098">
    <property type="entry name" value="TauD-like_sf"/>
</dbReference>
<evidence type="ECO:0000256" key="3">
    <source>
        <dbReference type="ARBA" id="ARBA00022723"/>
    </source>
</evidence>
<evidence type="ECO:0000256" key="6">
    <source>
        <dbReference type="ARBA" id="ARBA00023004"/>
    </source>
</evidence>
<dbReference type="InterPro" id="IPR003819">
    <property type="entry name" value="TauD/TfdA-like"/>
</dbReference>
<feature type="compositionally biased region" description="Basic and acidic residues" evidence="7">
    <location>
        <begin position="368"/>
        <end position="378"/>
    </location>
</feature>
<keyword evidence="6" id="KW-0408">Iron</keyword>
<dbReference type="AlphaFoldDB" id="A0A8H7Q2E2"/>
<dbReference type="GO" id="GO:0051213">
    <property type="term" value="F:dioxygenase activity"/>
    <property type="evidence" value="ECO:0007669"/>
    <property type="project" value="UniProtKB-KW"/>
</dbReference>
<dbReference type="Pfam" id="PF02668">
    <property type="entry name" value="TauD"/>
    <property type="match status" value="1"/>
</dbReference>
<feature type="region of interest" description="Disordered" evidence="7">
    <location>
        <begin position="359"/>
        <end position="378"/>
    </location>
</feature>
<feature type="domain" description="TauD/TfdA-like" evidence="8">
    <location>
        <begin position="17"/>
        <end position="352"/>
    </location>
</feature>
<sequence>MQFRNIQLPASQTGVDFGMELVGCDLENLTEEQFKEIEKAVYTHQVLVIRDQGHVSPETQYKLTKKFDPEVDTYGHGTSHQSKKSVIARDLSPLPGVPQVQLLGHGTVHNHHGIEERKLNHPSHRSFHQTQLSEEDEKAGKTRFYRWHMDAALYELNPPLITTLFAVQTPEHRRELVVYDDGSDQSMDVQLGTTAFISGAHAFDILSPEMKDLAFRTQVKYAAHPYLWISKARAHSTGLGIVSEGRELPKEELPPIKEEAIKIYPMLWKNPVTGKIHLQVHPCAVEDLIIDGKPVGDLNKVRELLYKIQRPAINPENVLAHEWENGDMVIFHNRGVLHSVVGSLRDDDKRVYHQCNLASAKEPQAPSEEDRKPYILAH</sequence>
<evidence type="ECO:0000313" key="9">
    <source>
        <dbReference type="EMBL" id="KAG2184270.1"/>
    </source>
</evidence>
<accession>A0A8H7Q2E2</accession>
<evidence type="ECO:0000256" key="7">
    <source>
        <dbReference type="SAM" id="MobiDB-lite"/>
    </source>
</evidence>
<dbReference type="InterPro" id="IPR051178">
    <property type="entry name" value="TfdA_dioxygenase"/>
</dbReference>
<proteinExistence type="inferred from homology"/>